<gene>
    <name evidence="2" type="ORF">APAL1065_LOCUS18158</name>
</gene>
<feature type="coiled-coil region" evidence="1">
    <location>
        <begin position="464"/>
        <end position="498"/>
    </location>
</feature>
<reference evidence="2" key="1">
    <citation type="submission" date="2021-01" db="EMBL/GenBank/DDBJ databases">
        <authorList>
            <person name="Corre E."/>
            <person name="Pelletier E."/>
            <person name="Niang G."/>
            <person name="Scheremetjew M."/>
            <person name="Finn R."/>
            <person name="Kale V."/>
            <person name="Holt S."/>
            <person name="Cochrane G."/>
            <person name="Meng A."/>
            <person name="Brown T."/>
            <person name="Cohen L."/>
        </authorList>
    </citation>
    <scope>NUCLEOTIDE SEQUENCE</scope>
    <source>
        <strain evidence="2">CCMP125</strain>
    </source>
</reference>
<evidence type="ECO:0000313" key="2">
    <source>
        <dbReference type="EMBL" id="CAD9978078.1"/>
    </source>
</evidence>
<organism evidence="2">
    <name type="scientific">Entomoneis paludosa</name>
    <dbReference type="NCBI Taxonomy" id="265537"/>
    <lineage>
        <taxon>Eukaryota</taxon>
        <taxon>Sar</taxon>
        <taxon>Stramenopiles</taxon>
        <taxon>Ochrophyta</taxon>
        <taxon>Bacillariophyta</taxon>
        <taxon>Bacillariophyceae</taxon>
        <taxon>Bacillariophycidae</taxon>
        <taxon>Entomoneidaceae</taxon>
        <taxon>Entomoneis</taxon>
    </lineage>
</organism>
<protein>
    <submittedName>
        <fullName evidence="2">Uncharacterized protein</fullName>
    </submittedName>
</protein>
<sequence>MANNVNFASSFLPNHDDTTVVSSGNEFSSKSSAALRNKGVSSHSITQGHHYDSADAVTTTNNHNPSLVGDNQASSASLHGFTIHSISPKDTKEYTLKFSFNNEQDQSTSGIVASKHVAVLHAIITAFPTTVLFDNYGHKVVDPSSITKKAAYNRRFNLHNYAINSRKRRGNMSYVVHRLHSSVTIPTICHNSVVSKLLKRHHVRISQHLWTEDDTEIVNLGFHIGADPCNQLKDQFEDQVRHQISESTGITLAKLPRFQCGYITPFFNSKSGRVKTRSYDIQCRKSNAAELIPLLRMTFTHDLINPPSFVFHKLRHMNSEAYKNAILSQKSFLQNSRVVPIQGVSESMMMYLIDDLMQLDGVQGIQYHKDTFTKGRWSIMTTKEEFRTLSTLIAATLPDLALMYEDEDELDPSFPPIGLAFKHTKKIPSSIPISHHETSYDMKSVGTGPTVATDSSHLTPDNFAHALLENHERLQTQVSELSNKLHSLQQQHNKLSDIPKEIDLSQIIHSTAQAVLRSMHSLPQPTGD</sequence>
<name>A0A7S2YIT3_9STRA</name>
<dbReference type="AlphaFoldDB" id="A0A7S2YIT3"/>
<proteinExistence type="predicted"/>
<dbReference type="EMBL" id="HBHT01027043">
    <property type="protein sequence ID" value="CAD9978078.1"/>
    <property type="molecule type" value="Transcribed_RNA"/>
</dbReference>
<evidence type="ECO:0000256" key="1">
    <source>
        <dbReference type="SAM" id="Coils"/>
    </source>
</evidence>
<keyword evidence="1" id="KW-0175">Coiled coil</keyword>
<accession>A0A7S2YIT3</accession>